<feature type="domain" description="RmlD-like substrate binding" evidence="1">
    <location>
        <begin position="1"/>
        <end position="293"/>
    </location>
</feature>
<dbReference type="Gene3D" id="3.40.50.720">
    <property type="entry name" value="NAD(P)-binding Rossmann-like Domain"/>
    <property type="match status" value="1"/>
</dbReference>
<gene>
    <name evidence="2" type="ORF">A2786_05635</name>
</gene>
<dbReference type="InterPro" id="IPR036291">
    <property type="entry name" value="NAD(P)-bd_dom_sf"/>
</dbReference>
<dbReference type="Pfam" id="PF04321">
    <property type="entry name" value="RmlD_sub_bind"/>
    <property type="match status" value="1"/>
</dbReference>
<dbReference type="PANTHER" id="PTHR43242">
    <property type="entry name" value="NAD(P)-BINDING ROSSMANN-FOLD SUPERFAMILY PROTEIN"/>
    <property type="match status" value="1"/>
</dbReference>
<comment type="caution">
    <text evidence="2">The sequence shown here is derived from an EMBL/GenBank/DDBJ whole genome shotgun (WGS) entry which is preliminary data.</text>
</comment>
<sequence>MRILLTGSNSLLGKALWETAPKVSSLILTFLPSAEPSQTRWETAPMDITDKAAVKHTLARFKPDWIIHCAALSDVDSCEKNPDQAYAVNVFGTENLVNTAKKAGLRFLFTSSNGIFDGKRTLYTERDKPHPLHTYGKTKLEAEQLITRSKVPSIIVRPNAMYGWPPVGARQNPVTWAVEQLSEGITLDMVSDTFISPLYAPSAAEAIWKLVKTDTRGIYHIAGKTRVSRFTWTKEIARVFGFNPSLVRPVKSGFFPNLAPRPKDTSFSTARLEQTIDWKPLTLKQGLMRMKKESDQLLHC</sequence>
<evidence type="ECO:0000313" key="3">
    <source>
        <dbReference type="Proteomes" id="UP000179233"/>
    </source>
</evidence>
<evidence type="ECO:0000313" key="2">
    <source>
        <dbReference type="EMBL" id="OGY17659.1"/>
    </source>
</evidence>
<accession>A0A1G1VQI0</accession>
<dbReference type="AlphaFoldDB" id="A0A1G1VQI0"/>
<dbReference type="SUPFAM" id="SSF51735">
    <property type="entry name" value="NAD(P)-binding Rossmann-fold domains"/>
    <property type="match status" value="1"/>
</dbReference>
<organism evidence="2 3">
    <name type="scientific">Candidatus Chisholmbacteria bacterium RIFCSPHIGHO2_01_FULL_52_32</name>
    <dbReference type="NCBI Taxonomy" id="1797591"/>
    <lineage>
        <taxon>Bacteria</taxon>
        <taxon>Candidatus Chisholmiibacteriota</taxon>
    </lineage>
</organism>
<proteinExistence type="predicted"/>
<reference evidence="2 3" key="1">
    <citation type="journal article" date="2016" name="Nat. Commun.">
        <title>Thousands of microbial genomes shed light on interconnected biogeochemical processes in an aquifer system.</title>
        <authorList>
            <person name="Anantharaman K."/>
            <person name="Brown C.T."/>
            <person name="Hug L.A."/>
            <person name="Sharon I."/>
            <person name="Castelle C.J."/>
            <person name="Probst A.J."/>
            <person name="Thomas B.C."/>
            <person name="Singh A."/>
            <person name="Wilkins M.J."/>
            <person name="Karaoz U."/>
            <person name="Brodie E.L."/>
            <person name="Williams K.H."/>
            <person name="Hubbard S.S."/>
            <person name="Banfield J.F."/>
        </authorList>
    </citation>
    <scope>NUCLEOTIDE SEQUENCE [LARGE SCALE GENOMIC DNA]</scope>
</reference>
<dbReference type="CDD" id="cd05254">
    <property type="entry name" value="dTDP_HR_like_SDR_e"/>
    <property type="match status" value="1"/>
</dbReference>
<protein>
    <recommendedName>
        <fullName evidence="1">RmlD-like substrate binding domain-containing protein</fullName>
    </recommendedName>
</protein>
<dbReference type="Proteomes" id="UP000179233">
    <property type="component" value="Unassembled WGS sequence"/>
</dbReference>
<dbReference type="InterPro" id="IPR029903">
    <property type="entry name" value="RmlD-like-bd"/>
</dbReference>
<dbReference type="PANTHER" id="PTHR43242:SF1">
    <property type="entry name" value="NAD(P)-BINDING ROSSMANN-FOLD SUPERFAMILY PROTEIN"/>
    <property type="match status" value="1"/>
</dbReference>
<dbReference type="EMBL" id="MHCJ01000007">
    <property type="protein sequence ID" value="OGY17659.1"/>
    <property type="molecule type" value="Genomic_DNA"/>
</dbReference>
<evidence type="ECO:0000259" key="1">
    <source>
        <dbReference type="Pfam" id="PF04321"/>
    </source>
</evidence>
<name>A0A1G1VQI0_9BACT</name>
<dbReference type="UniPathway" id="UPA00124"/>
<dbReference type="GO" id="GO:0019305">
    <property type="term" value="P:dTDP-rhamnose biosynthetic process"/>
    <property type="evidence" value="ECO:0007669"/>
    <property type="project" value="UniProtKB-UniPathway"/>
</dbReference>